<sequence>MNATDTPHAPNAPEHEVELSFSQEFLCMFAGEGEVGPFGPMYHVVRGWRLHGEVDIDTLRAALGDVVTHHEALRTSIVREGGGGYQRILPPSPPDLLVRDLDGAPENREEQVEEFLNEVESFQHSVRDIPLLRAALGRFDDRDAVLALLVHHTVADGWSLLLIMRDLAACYAARRGYGGPDLPEMRQYREYAKWQRDTVTEETTAGPREYWRAKLQGAQMLPLPTDRAEPDTALGSTATHRFLIDPELTAATLRFAVAARSSPFMVLLAAYNLLLWKRTGTPDVVVPTISSGRGDARFENTVGPFFNFIPLRTDLTECQTLRDVVLRSRSTCLEAQTNDIPFAKILAEAPDIMAPAAQPGVAVSAIQVFQHPFTMEAETVGDVQYSEVRKRLLSQSVSSDIPNGVLWTLDIDSSQGMFGNIKFNKGEYDDSTIGEMVEQFREILRTLVTDPDASIKEV</sequence>
<reference evidence="3" key="1">
    <citation type="journal article" date="2019" name="Int. J. Syst. Evol. Microbiol.">
        <title>The Global Catalogue of Microorganisms (GCM) 10K type strain sequencing project: providing services to taxonomists for standard genome sequencing and annotation.</title>
        <authorList>
            <consortium name="The Broad Institute Genomics Platform"/>
            <consortium name="The Broad Institute Genome Sequencing Center for Infectious Disease"/>
            <person name="Wu L."/>
            <person name="Ma J."/>
        </authorList>
    </citation>
    <scope>NUCLEOTIDE SEQUENCE [LARGE SCALE GENOMIC DNA]</scope>
    <source>
        <strain evidence="3">JCM 17137</strain>
    </source>
</reference>
<dbReference type="SUPFAM" id="SSF52777">
    <property type="entry name" value="CoA-dependent acyltransferases"/>
    <property type="match status" value="2"/>
</dbReference>
<accession>A0ABP7FXY7</accession>
<dbReference type="Gene3D" id="3.30.559.30">
    <property type="entry name" value="Nonribosomal peptide synthetase, condensation domain"/>
    <property type="match status" value="1"/>
</dbReference>
<dbReference type="InterPro" id="IPR023213">
    <property type="entry name" value="CAT-like_dom_sf"/>
</dbReference>
<comment type="caution">
    <text evidence="2">The sequence shown here is derived from an EMBL/GenBank/DDBJ whole genome shotgun (WGS) entry which is preliminary data.</text>
</comment>
<protein>
    <recommendedName>
        <fullName evidence="1">Condensation domain-containing protein</fullName>
    </recommendedName>
</protein>
<proteinExistence type="predicted"/>
<dbReference type="Pfam" id="PF00668">
    <property type="entry name" value="Condensation"/>
    <property type="match status" value="1"/>
</dbReference>
<gene>
    <name evidence="2" type="ORF">GCM10022402_30060</name>
</gene>
<dbReference type="PANTHER" id="PTHR45527">
    <property type="entry name" value="NONRIBOSOMAL PEPTIDE SYNTHETASE"/>
    <property type="match status" value="1"/>
</dbReference>
<dbReference type="Gene3D" id="3.30.559.10">
    <property type="entry name" value="Chloramphenicol acetyltransferase-like domain"/>
    <property type="match status" value="1"/>
</dbReference>
<dbReference type="EMBL" id="BAABDD010000013">
    <property type="protein sequence ID" value="GAA3748819.1"/>
    <property type="molecule type" value="Genomic_DNA"/>
</dbReference>
<evidence type="ECO:0000313" key="3">
    <source>
        <dbReference type="Proteomes" id="UP001500908"/>
    </source>
</evidence>
<feature type="domain" description="Condensation" evidence="1">
    <location>
        <begin position="36"/>
        <end position="457"/>
    </location>
</feature>
<organism evidence="2 3">
    <name type="scientific">Salinactinospora qingdaonensis</name>
    <dbReference type="NCBI Taxonomy" id="702744"/>
    <lineage>
        <taxon>Bacteria</taxon>
        <taxon>Bacillati</taxon>
        <taxon>Actinomycetota</taxon>
        <taxon>Actinomycetes</taxon>
        <taxon>Streptosporangiales</taxon>
        <taxon>Nocardiopsidaceae</taxon>
        <taxon>Salinactinospora</taxon>
    </lineage>
</organism>
<dbReference type="RefSeq" id="WP_344972191.1">
    <property type="nucleotide sequence ID" value="NZ_BAABDD010000013.1"/>
</dbReference>
<dbReference type="InterPro" id="IPR001242">
    <property type="entry name" value="Condensation_dom"/>
</dbReference>
<evidence type="ECO:0000313" key="2">
    <source>
        <dbReference type="EMBL" id="GAA3748819.1"/>
    </source>
</evidence>
<evidence type="ECO:0000259" key="1">
    <source>
        <dbReference type="Pfam" id="PF00668"/>
    </source>
</evidence>
<dbReference type="Proteomes" id="UP001500908">
    <property type="component" value="Unassembled WGS sequence"/>
</dbReference>
<keyword evidence="3" id="KW-1185">Reference proteome</keyword>
<name>A0ABP7FXY7_9ACTN</name>
<dbReference type="PANTHER" id="PTHR45527:SF1">
    <property type="entry name" value="FATTY ACID SYNTHASE"/>
    <property type="match status" value="1"/>
</dbReference>